<evidence type="ECO:0000256" key="5">
    <source>
        <dbReference type="ARBA" id="ARBA00023180"/>
    </source>
</evidence>
<accession>A0A2A4IE09</accession>
<keyword evidence="1" id="KW-0121">Carboxypeptidase</keyword>
<organism evidence="7 8">
    <name type="scientific">Sphingomonas adhaesiva</name>
    <dbReference type="NCBI Taxonomy" id="28212"/>
    <lineage>
        <taxon>Bacteria</taxon>
        <taxon>Pseudomonadati</taxon>
        <taxon>Pseudomonadota</taxon>
        <taxon>Alphaproteobacteria</taxon>
        <taxon>Sphingomonadales</taxon>
        <taxon>Sphingomonadaceae</taxon>
        <taxon>Sphingomonas</taxon>
    </lineage>
</organism>
<dbReference type="PROSITE" id="PS00131">
    <property type="entry name" value="CARBOXYPEPT_SER_SER"/>
    <property type="match status" value="1"/>
</dbReference>
<dbReference type="GO" id="GO:0006508">
    <property type="term" value="P:proteolysis"/>
    <property type="evidence" value="ECO:0007669"/>
    <property type="project" value="UniProtKB-KW"/>
</dbReference>
<gene>
    <name evidence="7" type="ORF">COA07_03800</name>
</gene>
<dbReference type="InterPro" id="IPR001563">
    <property type="entry name" value="Peptidase_S10"/>
</dbReference>
<keyword evidence="4" id="KW-0378">Hydrolase</keyword>
<dbReference type="GO" id="GO:0004185">
    <property type="term" value="F:serine-type carboxypeptidase activity"/>
    <property type="evidence" value="ECO:0007669"/>
    <property type="project" value="InterPro"/>
</dbReference>
<protein>
    <submittedName>
        <fullName evidence="7">Peptidase S10</fullName>
    </submittedName>
</protein>
<comment type="caution">
    <text evidence="7">The sequence shown here is derived from an EMBL/GenBank/DDBJ whole genome shotgun (WGS) entry which is preliminary data.</text>
</comment>
<keyword evidence="3" id="KW-0732">Signal</keyword>
<name>A0A2A4IE09_9SPHN</name>
<keyword evidence="5" id="KW-0325">Glycoprotein</keyword>
<dbReference type="Gene3D" id="3.40.50.1820">
    <property type="entry name" value="alpha/beta hydrolase"/>
    <property type="match status" value="1"/>
</dbReference>
<dbReference type="InterPro" id="IPR029058">
    <property type="entry name" value="AB_hydrolase_fold"/>
</dbReference>
<evidence type="ECO:0000313" key="7">
    <source>
        <dbReference type="EMBL" id="PCG16264.1"/>
    </source>
</evidence>
<sequence>MARPISAIAPVGKGRRALPPPRASLRSPFLTLCPESNVPRHLPALLATLLLTATPAIAQGDAKSPAAADKKTDDSTLPPLPADRSVAQSVRIGGRTIGYRATVGTIAVRDDKGKEIGQVVYTAYTVPGGDVRRPVTFAFNGGPGAASVYLNMGAVGPKRVQFGAQGDAPSDAPIATDNPNSWLDFTDLVFIDPIGTGFSRSLVDADATKKAFYGNDQDVKYLSKVVYDWLVKEGRLRSPKYLMGESYGGYRVPRIAYELQSQIGVGVNGMVLVSPYLDPASGDDATALSPLPWMVALPSMAAANLERRHALTPEAMAQVEAYTRGDFARDLLRGRSDPEATARLVTQVTQLTGLDPALVQRMGGRVDTRTFLREVHRADGTIGSVYDSNVTAFDPFPWSSQQRSNDPILDALIAPTTSAMVDFVTREVGWKTDARYNALSYAVNEAWDRGKPDDAPVTDLRKAIAVDPKMRVMIVHGWDDLSCPYFASRLIVDQMPGFGAAERVQLRVYPGGHMFYSRTDSGAAFRNDARAIYGG</sequence>
<dbReference type="PANTHER" id="PTHR11802:SF3">
    <property type="entry name" value="RETINOID-INDUCIBLE SERINE CARBOXYPEPTIDASE"/>
    <property type="match status" value="1"/>
</dbReference>
<dbReference type="InterPro" id="IPR018202">
    <property type="entry name" value="Ser_caboxypep_ser_AS"/>
</dbReference>
<keyword evidence="2" id="KW-0645">Protease</keyword>
<reference evidence="7 8" key="1">
    <citation type="submission" date="2017-09" db="EMBL/GenBank/DDBJ databases">
        <title>Sphingomonas adhaesiva DSM 7418, whole genome shotgun sequence.</title>
        <authorList>
            <person name="Feng G."/>
            <person name="Zhu H."/>
        </authorList>
    </citation>
    <scope>NUCLEOTIDE SEQUENCE [LARGE SCALE GENOMIC DNA]</scope>
    <source>
        <strain evidence="7 8">DSM 7418</strain>
    </source>
</reference>
<dbReference type="SUPFAM" id="SSF53474">
    <property type="entry name" value="alpha/beta-Hydrolases"/>
    <property type="match status" value="1"/>
</dbReference>
<dbReference type="PANTHER" id="PTHR11802">
    <property type="entry name" value="SERINE PROTEASE FAMILY S10 SERINE CARBOXYPEPTIDASE"/>
    <property type="match status" value="1"/>
</dbReference>
<dbReference type="Proteomes" id="UP000218323">
    <property type="component" value="Unassembled WGS sequence"/>
</dbReference>
<proteinExistence type="predicted"/>
<evidence type="ECO:0000256" key="1">
    <source>
        <dbReference type="ARBA" id="ARBA00022645"/>
    </source>
</evidence>
<keyword evidence="8" id="KW-1185">Reference proteome</keyword>
<evidence type="ECO:0000256" key="2">
    <source>
        <dbReference type="ARBA" id="ARBA00022670"/>
    </source>
</evidence>
<evidence type="ECO:0000256" key="4">
    <source>
        <dbReference type="ARBA" id="ARBA00022801"/>
    </source>
</evidence>
<evidence type="ECO:0000256" key="3">
    <source>
        <dbReference type="ARBA" id="ARBA00022729"/>
    </source>
</evidence>
<feature type="region of interest" description="Disordered" evidence="6">
    <location>
        <begin position="1"/>
        <end position="20"/>
    </location>
</feature>
<dbReference type="EMBL" id="NWVC01000001">
    <property type="protein sequence ID" value="PCG16264.1"/>
    <property type="molecule type" value="Genomic_DNA"/>
</dbReference>
<evidence type="ECO:0000313" key="8">
    <source>
        <dbReference type="Proteomes" id="UP000218323"/>
    </source>
</evidence>
<dbReference type="Pfam" id="PF00450">
    <property type="entry name" value="Peptidase_S10"/>
    <property type="match status" value="1"/>
</dbReference>
<evidence type="ECO:0000256" key="6">
    <source>
        <dbReference type="SAM" id="MobiDB-lite"/>
    </source>
</evidence>
<feature type="region of interest" description="Disordered" evidence="6">
    <location>
        <begin position="61"/>
        <end position="85"/>
    </location>
</feature>
<dbReference type="AlphaFoldDB" id="A0A2A4IE09"/>